<dbReference type="InterPro" id="IPR003661">
    <property type="entry name" value="HisK_dim/P_dom"/>
</dbReference>
<evidence type="ECO:0000313" key="16">
    <source>
        <dbReference type="Proteomes" id="UP000709336"/>
    </source>
</evidence>
<dbReference type="Pfam" id="PF08447">
    <property type="entry name" value="PAS_3"/>
    <property type="match status" value="1"/>
</dbReference>
<keyword evidence="7" id="KW-0597">Phosphoprotein</keyword>
<gene>
    <name evidence="15" type="ORF">HCJ96_02435</name>
</gene>
<feature type="domain" description="CheR-type methyltransferase" evidence="14">
    <location>
        <begin position="209"/>
        <end position="474"/>
    </location>
</feature>
<evidence type="ECO:0000256" key="8">
    <source>
        <dbReference type="SAM" id="Coils"/>
    </source>
</evidence>
<dbReference type="PROSITE" id="PS50122">
    <property type="entry name" value="CHEB"/>
    <property type="match status" value="1"/>
</dbReference>
<dbReference type="SMART" id="SM00091">
    <property type="entry name" value="PAS"/>
    <property type="match status" value="2"/>
</dbReference>
<dbReference type="Gene3D" id="3.40.50.180">
    <property type="entry name" value="Methylesterase CheB, C-terminal domain"/>
    <property type="match status" value="1"/>
</dbReference>
<dbReference type="Pfam" id="PF01739">
    <property type="entry name" value="CheR"/>
    <property type="match status" value="1"/>
</dbReference>
<dbReference type="Pfam" id="PF00512">
    <property type="entry name" value="HisKA"/>
    <property type="match status" value="1"/>
</dbReference>
<dbReference type="InterPro" id="IPR013655">
    <property type="entry name" value="PAS_fold_3"/>
</dbReference>
<evidence type="ECO:0000256" key="5">
    <source>
        <dbReference type="ARBA" id="ARBA00022777"/>
    </source>
</evidence>
<dbReference type="InterPro" id="IPR022642">
    <property type="entry name" value="CheR_C"/>
</dbReference>
<dbReference type="InterPro" id="IPR029016">
    <property type="entry name" value="GAF-like_dom_sf"/>
</dbReference>
<dbReference type="EC" id="2.7.13.3" evidence="2"/>
<feature type="active site" evidence="6">
    <location>
        <position position="137"/>
    </location>
</feature>
<dbReference type="PRINTS" id="PR00996">
    <property type="entry name" value="CHERMTFRASE"/>
</dbReference>
<protein>
    <recommendedName>
        <fullName evidence="2">histidine kinase</fullName>
        <ecNumber evidence="2">2.7.13.3</ecNumber>
    </recommendedName>
</protein>
<keyword evidence="3 6" id="KW-0145">Chemotaxis</keyword>
<dbReference type="EMBL" id="JAATNW010000001">
    <property type="protein sequence ID" value="NMH58878.1"/>
    <property type="molecule type" value="Genomic_DNA"/>
</dbReference>
<dbReference type="InterPro" id="IPR001789">
    <property type="entry name" value="Sig_transdc_resp-reg_receiver"/>
</dbReference>
<dbReference type="InterPro" id="IPR036890">
    <property type="entry name" value="HATPase_C_sf"/>
</dbReference>
<dbReference type="InterPro" id="IPR011006">
    <property type="entry name" value="CheY-like_superfamily"/>
</dbReference>
<dbReference type="InterPro" id="IPR050903">
    <property type="entry name" value="Bact_Chemotaxis_MeTrfase"/>
</dbReference>
<dbReference type="PROSITE" id="PS50112">
    <property type="entry name" value="PAS"/>
    <property type="match status" value="1"/>
</dbReference>
<dbReference type="CDD" id="cd00082">
    <property type="entry name" value="HisKA"/>
    <property type="match status" value="1"/>
</dbReference>
<evidence type="ECO:0000256" key="9">
    <source>
        <dbReference type="SAM" id="MobiDB-lite"/>
    </source>
</evidence>
<dbReference type="SMART" id="SM00138">
    <property type="entry name" value="MeTrc"/>
    <property type="match status" value="1"/>
</dbReference>
<dbReference type="InterPro" id="IPR035909">
    <property type="entry name" value="CheB_C"/>
</dbReference>
<keyword evidence="6" id="KW-0378">Hydrolase</keyword>
<dbReference type="RefSeq" id="WP_169209423.1">
    <property type="nucleotide sequence ID" value="NZ_JAATNW010000001.1"/>
</dbReference>
<name>A0ABX1QXA7_9ALTE</name>
<feature type="domain" description="Histidine kinase" evidence="10">
    <location>
        <begin position="1157"/>
        <end position="1372"/>
    </location>
</feature>
<feature type="domain" description="CheB-type methylesterase" evidence="13">
    <location>
        <begin position="12"/>
        <end position="189"/>
    </location>
</feature>
<keyword evidence="4" id="KW-0808">Transferase</keyword>
<dbReference type="InterPro" id="IPR029063">
    <property type="entry name" value="SAM-dependent_MTases_sf"/>
</dbReference>
<dbReference type="CDD" id="cd16434">
    <property type="entry name" value="CheB-CheR_fusion"/>
    <property type="match status" value="1"/>
</dbReference>
<keyword evidence="16" id="KW-1185">Reference proteome</keyword>
<dbReference type="SUPFAM" id="SSF47757">
    <property type="entry name" value="Chemotaxis receptor methyltransferase CheR, N-terminal domain"/>
    <property type="match status" value="1"/>
</dbReference>
<dbReference type="SMART" id="SM00448">
    <property type="entry name" value="REC"/>
    <property type="match status" value="1"/>
</dbReference>
<dbReference type="SMART" id="SM00388">
    <property type="entry name" value="HisKA"/>
    <property type="match status" value="1"/>
</dbReference>
<proteinExistence type="predicted"/>
<dbReference type="Gene3D" id="3.30.450.20">
    <property type="entry name" value="PAS domain"/>
    <property type="match status" value="2"/>
</dbReference>
<feature type="active site" evidence="6">
    <location>
        <position position="45"/>
    </location>
</feature>
<accession>A0ABX1QXA7</accession>
<feature type="active site" evidence="6">
    <location>
        <position position="18"/>
    </location>
</feature>
<comment type="caution">
    <text evidence="15">The sequence shown here is derived from an EMBL/GenBank/DDBJ whole genome shotgun (WGS) entry which is preliminary data.</text>
</comment>
<dbReference type="Proteomes" id="UP000709336">
    <property type="component" value="Unassembled WGS sequence"/>
</dbReference>
<evidence type="ECO:0000259" key="12">
    <source>
        <dbReference type="PROSITE" id="PS50112"/>
    </source>
</evidence>
<comment type="catalytic activity">
    <reaction evidence="1">
        <text>ATP + protein L-histidine = ADP + protein N-phospho-L-histidine.</text>
        <dbReference type="EC" id="2.7.13.3"/>
    </reaction>
</comment>
<dbReference type="Gene3D" id="3.30.565.10">
    <property type="entry name" value="Histidine kinase-like ATPase, C-terminal domain"/>
    <property type="match status" value="1"/>
</dbReference>
<dbReference type="Gene3D" id="3.40.50.2300">
    <property type="match status" value="1"/>
</dbReference>
<evidence type="ECO:0000256" key="3">
    <source>
        <dbReference type="ARBA" id="ARBA00022500"/>
    </source>
</evidence>
<dbReference type="Pfam" id="PF03705">
    <property type="entry name" value="CheR_N"/>
    <property type="match status" value="1"/>
</dbReference>
<dbReference type="SUPFAM" id="SSF47384">
    <property type="entry name" value="Homodimeric domain of signal transducing histidine kinase"/>
    <property type="match status" value="1"/>
</dbReference>
<dbReference type="InterPro" id="IPR000673">
    <property type="entry name" value="Sig_transdc_resp-reg_Me-estase"/>
</dbReference>
<evidence type="ECO:0000256" key="6">
    <source>
        <dbReference type="PROSITE-ProRule" id="PRU00050"/>
    </source>
</evidence>
<reference evidence="15 16" key="1">
    <citation type="submission" date="2020-03" db="EMBL/GenBank/DDBJ databases">
        <title>Alteromonas ponticola sp. nov., isolated from seawater.</title>
        <authorList>
            <person name="Yoon J.-H."/>
            <person name="Kim Y.-O."/>
        </authorList>
    </citation>
    <scope>NUCLEOTIDE SEQUENCE [LARGE SCALE GENOMIC DNA]</scope>
    <source>
        <strain evidence="15 16">MYP5</strain>
    </source>
</reference>
<dbReference type="SUPFAM" id="SSF55785">
    <property type="entry name" value="PYP-like sensor domain (PAS domain)"/>
    <property type="match status" value="2"/>
</dbReference>
<organism evidence="15 16">
    <name type="scientific">Alteromonas ponticola</name>
    <dbReference type="NCBI Taxonomy" id="2720613"/>
    <lineage>
        <taxon>Bacteria</taxon>
        <taxon>Pseudomonadati</taxon>
        <taxon>Pseudomonadota</taxon>
        <taxon>Gammaproteobacteria</taxon>
        <taxon>Alteromonadales</taxon>
        <taxon>Alteromonadaceae</taxon>
        <taxon>Alteromonas/Salinimonas group</taxon>
        <taxon>Alteromonas</taxon>
    </lineage>
</organism>
<dbReference type="InterPro" id="IPR000014">
    <property type="entry name" value="PAS"/>
</dbReference>
<dbReference type="InterPro" id="IPR003018">
    <property type="entry name" value="GAF"/>
</dbReference>
<evidence type="ECO:0000259" key="10">
    <source>
        <dbReference type="PROSITE" id="PS50109"/>
    </source>
</evidence>
<dbReference type="Gene3D" id="1.10.287.130">
    <property type="match status" value="1"/>
</dbReference>
<dbReference type="InterPro" id="IPR000780">
    <property type="entry name" value="CheR_MeTrfase"/>
</dbReference>
<dbReference type="InterPro" id="IPR022641">
    <property type="entry name" value="CheR_N"/>
</dbReference>
<keyword evidence="5" id="KW-0418">Kinase</keyword>
<dbReference type="Pfam" id="PF13596">
    <property type="entry name" value="PAS_10"/>
    <property type="match status" value="1"/>
</dbReference>
<dbReference type="InterPro" id="IPR005467">
    <property type="entry name" value="His_kinase_dom"/>
</dbReference>
<evidence type="ECO:0000313" key="15">
    <source>
        <dbReference type="EMBL" id="NMH58878.1"/>
    </source>
</evidence>
<dbReference type="SMART" id="SM00065">
    <property type="entry name" value="GAF"/>
    <property type="match status" value="1"/>
</dbReference>
<dbReference type="InterPro" id="IPR003594">
    <property type="entry name" value="HATPase_dom"/>
</dbReference>
<evidence type="ECO:0000256" key="2">
    <source>
        <dbReference type="ARBA" id="ARBA00012438"/>
    </source>
</evidence>
<dbReference type="SUPFAM" id="SSF55781">
    <property type="entry name" value="GAF domain-like"/>
    <property type="match status" value="1"/>
</dbReference>
<dbReference type="SUPFAM" id="SSF52738">
    <property type="entry name" value="Methylesterase CheB, C-terminal domain"/>
    <property type="match status" value="1"/>
</dbReference>
<dbReference type="Pfam" id="PF02518">
    <property type="entry name" value="HATPase_c"/>
    <property type="match status" value="1"/>
</dbReference>
<dbReference type="InterPro" id="IPR036097">
    <property type="entry name" value="HisK_dim/P_sf"/>
</dbReference>
<evidence type="ECO:0000256" key="1">
    <source>
        <dbReference type="ARBA" id="ARBA00000085"/>
    </source>
</evidence>
<sequence length="1518" mass="169804">MNGVKKDRTPLIVGVGASAGGLDALKLFFDHVPADANIAFIVVQHLSPDHESILAEILARKTPYKFCQAKDGQKIESGHAYVIPPGKYIEVNEHNIRVVDQTDHRGARMAIDHLFRSMAEVYKSKAVGLVFSGAGSDGTAGLRALKAAGGLAVVQEPDTAVYSSMPMSAIDAGVVDEVLPVEQIPQFLIKFEAHPYHELAKDDDSSLDDLNKIRALLKTQENFDLAQYKDSTVKRRIFRRMSLTGKKFARDYIDLLRISQDERDSLMRDLLINVTDFFRDREAFEMLDSKVLANIVDEIDEGEDVRVWVAGCASGEEAYTLAMLLTEQIEKSGKDVGLRIFATDIDTDAIQTARRGSYPSSIIAELPKPFIDKYFDMTSDGYATIRSKIRDKISFAQQNVFSDPPFSKLHLVSCRNLLIYLQKTAQLKVLKSFFYALLPEGYLFLGSSESIGERKELFTTLSAKWRIYGRKERNGVKNYPSILPTFFSDKSDKNTLRNKQRHKPSGDEERAMQTLLLAVKPSIIVDEQNRVSYFHGNVNKFLTLPDGHAGLDLYSMVNPAIRTRLRSGIYKAKKTGERVSIGLPRTLSQTGPELNFRCTITPTSSGKKEDGHVIITFEELPSTTEHTDSVSLQVDHHDHDSMIDAMEKELRETKEELQNTVEELETSTEELKAAHEEALSTNEELQSSNEELEASTEELRSLNEELTTVNAQLKDKIDELSSTHDDIKNFFGSTNLATIFLSSDMKIKRFTPAAERLLRIGSQDIDQPINELCRDLIDEDTLEEAKRVLDSLESTEKQIHTDNRWYVRKILPYQTETRKVDGVVITFIDVTKLKVTANRLKASSEQHAVIAKLGLKALSSEDTANLMDQLVREVTHTLKADFCKVLEYQPEQGQLVVRAGIGWNSGVVGNAAVPADSGSQAGFTLNTAEPVVVTDLATEQRFTGPDLLIDHKIVSGMSCIIENGDKPFGVLGVHTKEKRSFNQEDMHFLVSAANILSVALHRKSMELQLKNNENRLRIAKDSSHMGAFEWAMDTNMIYWDPLLYEIWGLRGNSITLDDFFKGVHEDDRDAIQLEIESAMNPKSDGHYHAIYRVVHSFTQKVVWVEANGQVLFENDKPVRMIGMVGDITRQRKLESSLKNAIKELQEADEKKNDFLATLGHEIRNPLASISGAVQILEHDKSKLDWALNSMRSNVTLVSSLLDELLDLTRISRGEVKLDKSLVDINQLLREIVENFSSAVRQNNQTINLALPKETIESKIDRTRIQQVVNNVINNASKFTPEFGVIDVELVRSKDLFIINVRDSGIGLDMEYKDKVFEPFQQIKNESERKNTGLGIGLSLVKQIAELHGGSVSIHSEGKNKGALVSLILPILADFTDNDSVTIHPYESKKASTLKNMQKLRVMLVDDNETVADGLGMILDLKGCEVKVFNTGSEAVQNYSAFEPNVALLDIGLPDMSGIELIKLLKPNLPEKTLFLAVTGYGHLEAKRSTQAAGFDGHFNKPVSVETILNELERFAESL</sequence>
<dbReference type="InterPro" id="IPR035965">
    <property type="entry name" value="PAS-like_dom_sf"/>
</dbReference>
<dbReference type="PROSITE" id="PS50123">
    <property type="entry name" value="CHER"/>
    <property type="match status" value="1"/>
</dbReference>
<dbReference type="PROSITE" id="PS50110">
    <property type="entry name" value="RESPONSE_REGULATORY"/>
    <property type="match status" value="1"/>
</dbReference>
<evidence type="ECO:0000259" key="14">
    <source>
        <dbReference type="PROSITE" id="PS50123"/>
    </source>
</evidence>
<feature type="modified residue" description="4-aspartylphosphate" evidence="7">
    <location>
        <position position="1449"/>
    </location>
</feature>
<dbReference type="Pfam" id="PF01590">
    <property type="entry name" value="GAF"/>
    <property type="match status" value="1"/>
</dbReference>
<dbReference type="NCBIfam" id="TIGR00229">
    <property type="entry name" value="sensory_box"/>
    <property type="match status" value="1"/>
</dbReference>
<evidence type="ECO:0000259" key="11">
    <source>
        <dbReference type="PROSITE" id="PS50110"/>
    </source>
</evidence>
<dbReference type="Gene3D" id="3.30.450.40">
    <property type="match status" value="1"/>
</dbReference>
<feature type="domain" description="Response regulatory" evidence="11">
    <location>
        <begin position="1400"/>
        <end position="1515"/>
    </location>
</feature>
<dbReference type="Pfam" id="PF01339">
    <property type="entry name" value="CheB_methylest"/>
    <property type="match status" value="1"/>
</dbReference>
<evidence type="ECO:0000259" key="13">
    <source>
        <dbReference type="PROSITE" id="PS50122"/>
    </source>
</evidence>
<feature type="domain" description="PAS" evidence="12">
    <location>
        <begin position="1012"/>
        <end position="1082"/>
    </location>
</feature>
<dbReference type="PANTHER" id="PTHR24422">
    <property type="entry name" value="CHEMOTAXIS PROTEIN METHYLTRANSFERASE"/>
    <property type="match status" value="1"/>
</dbReference>
<evidence type="ECO:0000256" key="4">
    <source>
        <dbReference type="ARBA" id="ARBA00022679"/>
    </source>
</evidence>
<evidence type="ECO:0000256" key="7">
    <source>
        <dbReference type="PROSITE-ProRule" id="PRU00169"/>
    </source>
</evidence>
<dbReference type="SUPFAM" id="SSF55874">
    <property type="entry name" value="ATPase domain of HSP90 chaperone/DNA topoisomerase II/histidine kinase"/>
    <property type="match status" value="1"/>
</dbReference>
<dbReference type="PANTHER" id="PTHR24422:SF27">
    <property type="entry name" value="PROTEIN-GLUTAMATE O-METHYLTRANSFERASE"/>
    <property type="match status" value="1"/>
</dbReference>
<dbReference type="SUPFAM" id="SSF52172">
    <property type="entry name" value="CheY-like"/>
    <property type="match status" value="1"/>
</dbReference>
<dbReference type="SUPFAM" id="SSF53335">
    <property type="entry name" value="S-adenosyl-L-methionine-dependent methyltransferases"/>
    <property type="match status" value="1"/>
</dbReference>
<dbReference type="PROSITE" id="PS50109">
    <property type="entry name" value="HIS_KIN"/>
    <property type="match status" value="1"/>
</dbReference>
<dbReference type="Gene3D" id="3.40.50.150">
    <property type="entry name" value="Vaccinia Virus protein VP39"/>
    <property type="match status" value="1"/>
</dbReference>
<feature type="coiled-coil region" evidence="8">
    <location>
        <begin position="1127"/>
        <end position="1157"/>
    </location>
</feature>
<feature type="compositionally biased region" description="Low complexity" evidence="9">
    <location>
        <begin position="679"/>
        <end position="689"/>
    </location>
</feature>
<keyword evidence="8" id="KW-0175">Coiled coil</keyword>
<dbReference type="Pfam" id="PF00072">
    <property type="entry name" value="Response_reg"/>
    <property type="match status" value="1"/>
</dbReference>
<dbReference type="SMART" id="SM00387">
    <property type="entry name" value="HATPase_c"/>
    <property type="match status" value="1"/>
</dbReference>
<feature type="region of interest" description="Disordered" evidence="9">
    <location>
        <begin position="677"/>
        <end position="698"/>
    </location>
</feature>